<dbReference type="Pfam" id="PF09594">
    <property type="entry name" value="GT87"/>
    <property type="match status" value="1"/>
</dbReference>
<comment type="subcellular location">
    <subcellularLocation>
        <location evidence="1">Cell membrane</location>
        <topology evidence="1">Multi-pass membrane protein</topology>
    </subcellularLocation>
</comment>
<comment type="similarity">
    <text evidence="7">Belongs to the glycosyltransferase 87 family.</text>
</comment>
<dbReference type="GO" id="GO:0016758">
    <property type="term" value="F:hexosyltransferase activity"/>
    <property type="evidence" value="ECO:0007669"/>
    <property type="project" value="InterPro"/>
</dbReference>
<dbReference type="InterPro" id="IPR018584">
    <property type="entry name" value="GT87"/>
</dbReference>
<reference evidence="9 10" key="1">
    <citation type="submission" date="2018-03" db="EMBL/GenBank/DDBJ databases">
        <authorList>
            <person name="Keele B.F."/>
        </authorList>
    </citation>
    <scope>NUCLEOTIDE SEQUENCE [LARGE SCALE GENOMIC DNA]</scope>
    <source>
        <strain evidence="9 10">YL28-9</strain>
    </source>
</reference>
<feature type="transmembrane region" description="Helical" evidence="8">
    <location>
        <begin position="362"/>
        <end position="382"/>
    </location>
</feature>
<evidence type="ECO:0000313" key="10">
    <source>
        <dbReference type="Proteomes" id="UP000240912"/>
    </source>
</evidence>
<dbReference type="EMBL" id="PYLS01000009">
    <property type="protein sequence ID" value="PST81603.1"/>
    <property type="molecule type" value="Genomic_DNA"/>
</dbReference>
<sequence length="394" mass="45063">MARIFLNTLGGKILRFLMSRPTLVVLYLLLAVVSALKQYLNHAINNYLIFKYTFWHSLRLQPLYPEYPAEYMDSNHYGPFFAVIIAPFAMMPDWAGVILWNVCNTAVLFYAIWQLPVTENKRKLMLWICSHELLTALLSVQFNVGITGLILLTFCYLERHRLFPATVAMMIGLFTKLYGIVGLAFFFFIRHKWRFIGTFAAVFVVFIILPAVISNWAFVQAGYRDWYASLLYKNSLNQVSDMADISFSGFLRRSTGLHIPVLYGCLGAAVLLGLALMRHRQHDASRFRLLILCYVLLCLVLFNTNVESPTYIIAFAGVALWFVTVPQSRYTIGLLVFAIVLTSFSPSDLFPRFVREDYVKPYALKALPCILIWFDIAARVLFGNFITSPVGRQA</sequence>
<comment type="caution">
    <text evidence="9">The sequence shown here is derived from an EMBL/GenBank/DDBJ whole genome shotgun (WGS) entry which is preliminary data.</text>
</comment>
<evidence type="ECO:0000313" key="9">
    <source>
        <dbReference type="EMBL" id="PST81603.1"/>
    </source>
</evidence>
<evidence type="ECO:0000256" key="3">
    <source>
        <dbReference type="ARBA" id="ARBA00022679"/>
    </source>
</evidence>
<feature type="transmembrane region" description="Helical" evidence="8">
    <location>
        <begin position="94"/>
        <end position="113"/>
    </location>
</feature>
<keyword evidence="4 8" id="KW-0812">Transmembrane</keyword>
<accession>A0A2T3HGS6</accession>
<dbReference type="RefSeq" id="WP_107217465.1">
    <property type="nucleotide sequence ID" value="NZ_KZ686273.1"/>
</dbReference>
<evidence type="ECO:0000256" key="1">
    <source>
        <dbReference type="ARBA" id="ARBA00004651"/>
    </source>
</evidence>
<evidence type="ECO:0000256" key="2">
    <source>
        <dbReference type="ARBA" id="ARBA00022475"/>
    </source>
</evidence>
<feature type="transmembrane region" description="Helical" evidence="8">
    <location>
        <begin position="133"/>
        <end position="157"/>
    </location>
</feature>
<feature type="transmembrane region" description="Helical" evidence="8">
    <location>
        <begin position="289"/>
        <end position="306"/>
    </location>
</feature>
<dbReference type="GO" id="GO:0005886">
    <property type="term" value="C:plasma membrane"/>
    <property type="evidence" value="ECO:0007669"/>
    <property type="project" value="UniProtKB-SubCell"/>
</dbReference>
<name>A0A2T3HGS6_9SPHI</name>
<dbReference type="Proteomes" id="UP000240912">
    <property type="component" value="Unassembled WGS sequence"/>
</dbReference>
<feature type="transmembrane region" description="Helical" evidence="8">
    <location>
        <begin position="257"/>
        <end position="277"/>
    </location>
</feature>
<feature type="transmembrane region" description="Helical" evidence="8">
    <location>
        <begin position="312"/>
        <end position="341"/>
    </location>
</feature>
<keyword evidence="6 8" id="KW-0472">Membrane</keyword>
<dbReference type="AlphaFoldDB" id="A0A2T3HGS6"/>
<evidence type="ECO:0000256" key="4">
    <source>
        <dbReference type="ARBA" id="ARBA00022692"/>
    </source>
</evidence>
<proteinExistence type="inferred from homology"/>
<feature type="transmembrane region" description="Helical" evidence="8">
    <location>
        <begin position="163"/>
        <end position="188"/>
    </location>
</feature>
<keyword evidence="2" id="KW-1003">Cell membrane</keyword>
<feature type="transmembrane region" description="Helical" evidence="8">
    <location>
        <begin position="195"/>
        <end position="218"/>
    </location>
</feature>
<keyword evidence="3" id="KW-0808">Transferase</keyword>
<evidence type="ECO:0008006" key="11">
    <source>
        <dbReference type="Google" id="ProtNLM"/>
    </source>
</evidence>
<gene>
    <name evidence="9" type="ORF">C7T94_18450</name>
</gene>
<keyword evidence="5 8" id="KW-1133">Transmembrane helix</keyword>
<evidence type="ECO:0000256" key="5">
    <source>
        <dbReference type="ARBA" id="ARBA00022989"/>
    </source>
</evidence>
<dbReference type="OrthoDB" id="1070018at2"/>
<evidence type="ECO:0000256" key="6">
    <source>
        <dbReference type="ARBA" id="ARBA00023136"/>
    </source>
</evidence>
<evidence type="ECO:0000256" key="7">
    <source>
        <dbReference type="ARBA" id="ARBA00024033"/>
    </source>
</evidence>
<keyword evidence="10" id="KW-1185">Reference proteome</keyword>
<protein>
    <recommendedName>
        <fullName evidence="11">DUF2029 domain-containing protein</fullName>
    </recommendedName>
</protein>
<evidence type="ECO:0000256" key="8">
    <source>
        <dbReference type="SAM" id="Phobius"/>
    </source>
</evidence>
<organism evidence="9 10">
    <name type="scientific">Pedobacter yulinensis</name>
    <dbReference type="NCBI Taxonomy" id="2126353"/>
    <lineage>
        <taxon>Bacteria</taxon>
        <taxon>Pseudomonadati</taxon>
        <taxon>Bacteroidota</taxon>
        <taxon>Sphingobacteriia</taxon>
        <taxon>Sphingobacteriales</taxon>
        <taxon>Sphingobacteriaceae</taxon>
        <taxon>Pedobacter</taxon>
    </lineage>
</organism>